<name>A0ABW5DQS1_9PROT</name>
<keyword evidence="8" id="KW-1185">Reference proteome</keyword>
<dbReference type="NCBIfam" id="NF007111">
    <property type="entry name" value="PRK09560.1"/>
    <property type="match status" value="1"/>
</dbReference>
<organism evidence="7 8">
    <name type="scientific">Lacibacterium aquatile</name>
    <dbReference type="NCBI Taxonomy" id="1168082"/>
    <lineage>
        <taxon>Bacteria</taxon>
        <taxon>Pseudomonadati</taxon>
        <taxon>Pseudomonadota</taxon>
        <taxon>Alphaproteobacteria</taxon>
        <taxon>Rhodospirillales</taxon>
        <taxon>Rhodospirillaceae</taxon>
    </lineage>
</organism>
<dbReference type="Proteomes" id="UP001597295">
    <property type="component" value="Unassembled WGS sequence"/>
</dbReference>
<evidence type="ECO:0000313" key="8">
    <source>
        <dbReference type="Proteomes" id="UP001597295"/>
    </source>
</evidence>
<evidence type="ECO:0000256" key="6">
    <source>
        <dbReference type="HAMAP-Rule" id="MF_01844"/>
    </source>
</evidence>
<accession>A0ABW5DQS1</accession>
<dbReference type="Gene3D" id="1.20.1530.10">
    <property type="entry name" value="Na+/H+ antiporter like domain"/>
    <property type="match status" value="1"/>
</dbReference>
<evidence type="ECO:0000313" key="7">
    <source>
        <dbReference type="EMBL" id="MFD2262908.1"/>
    </source>
</evidence>
<dbReference type="InterPro" id="IPR023171">
    <property type="entry name" value="Na/H_antiporter_dom_sf"/>
</dbReference>
<evidence type="ECO:0000256" key="1">
    <source>
        <dbReference type="ARBA" id="ARBA00004429"/>
    </source>
</evidence>
<comment type="caution">
    <text evidence="7">The sequence shown here is derived from an EMBL/GenBank/DDBJ whole genome shotgun (WGS) entry which is preliminary data.</text>
</comment>
<feature type="transmembrane region" description="Helical" evidence="6">
    <location>
        <begin position="254"/>
        <end position="275"/>
    </location>
</feature>
<dbReference type="NCBIfam" id="TIGR00773">
    <property type="entry name" value="NhaA"/>
    <property type="match status" value="1"/>
</dbReference>
<dbReference type="HAMAP" id="MF_01844">
    <property type="entry name" value="NhaA"/>
    <property type="match status" value="1"/>
</dbReference>
<keyword evidence="2 6" id="KW-1003">Cell membrane</keyword>
<feature type="transmembrane region" description="Helical" evidence="6">
    <location>
        <begin position="177"/>
        <end position="193"/>
    </location>
</feature>
<dbReference type="InterPro" id="IPR004670">
    <property type="entry name" value="NhaA"/>
</dbReference>
<dbReference type="Pfam" id="PF06965">
    <property type="entry name" value="Na_H_antiport_1"/>
    <property type="match status" value="1"/>
</dbReference>
<comment type="function">
    <text evidence="6">Na(+)/H(+) antiporter that extrudes sodium in exchange for external protons.</text>
</comment>
<keyword evidence="3 6" id="KW-0812">Transmembrane</keyword>
<feature type="transmembrane region" description="Helical" evidence="6">
    <location>
        <begin position="152"/>
        <end position="171"/>
    </location>
</feature>
<protein>
    <recommendedName>
        <fullName evidence="6">Na(+)/H(+) antiporter NhaA</fullName>
    </recommendedName>
    <alternativeName>
        <fullName evidence="6">Sodium/proton antiporter NhaA</fullName>
    </alternativeName>
</protein>
<keyword evidence="5 6" id="KW-0472">Membrane</keyword>
<reference evidence="8" key="1">
    <citation type="journal article" date="2019" name="Int. J. Syst. Evol. Microbiol.">
        <title>The Global Catalogue of Microorganisms (GCM) 10K type strain sequencing project: providing services to taxonomists for standard genome sequencing and annotation.</title>
        <authorList>
            <consortium name="The Broad Institute Genomics Platform"/>
            <consortium name="The Broad Institute Genome Sequencing Center for Infectious Disease"/>
            <person name="Wu L."/>
            <person name="Ma J."/>
        </authorList>
    </citation>
    <scope>NUCLEOTIDE SEQUENCE [LARGE SCALE GENOMIC DNA]</scope>
    <source>
        <strain evidence="8">CGMCC 1.19062</strain>
    </source>
</reference>
<evidence type="ECO:0000256" key="5">
    <source>
        <dbReference type="ARBA" id="ARBA00023136"/>
    </source>
</evidence>
<feature type="transmembrane region" description="Helical" evidence="6">
    <location>
        <begin position="119"/>
        <end position="140"/>
    </location>
</feature>
<comment type="subcellular location">
    <subcellularLocation>
        <location evidence="1">Cell inner membrane</location>
        <topology evidence="1">Multi-pass membrane protein</topology>
    </subcellularLocation>
    <subcellularLocation>
        <location evidence="6">Cell membrane</location>
        <topology evidence="6">Multi-pass membrane protein</topology>
    </subcellularLocation>
</comment>
<keyword evidence="6" id="KW-0406">Ion transport</keyword>
<keyword evidence="6" id="KW-0813">Transport</keyword>
<feature type="transmembrane region" description="Helical" evidence="6">
    <location>
        <begin position="327"/>
        <end position="349"/>
    </location>
</feature>
<keyword evidence="6" id="KW-0050">Antiport</keyword>
<feature type="transmembrane region" description="Helical" evidence="6">
    <location>
        <begin position="287"/>
        <end position="311"/>
    </location>
</feature>
<feature type="transmembrane region" description="Helical" evidence="6">
    <location>
        <begin position="356"/>
        <end position="381"/>
    </location>
</feature>
<feature type="transmembrane region" description="Helical" evidence="6">
    <location>
        <begin position="205"/>
        <end position="234"/>
    </location>
</feature>
<comment type="similarity">
    <text evidence="6">Belongs to the NhaA Na(+)/H(+) (TC 2.A.33) antiporter family.</text>
</comment>
<dbReference type="PANTHER" id="PTHR30341:SF0">
    <property type="entry name" value="NA(+)_H(+) ANTIPORTER NHAA"/>
    <property type="match status" value="1"/>
</dbReference>
<keyword evidence="4 6" id="KW-1133">Transmembrane helix</keyword>
<feature type="transmembrane region" description="Helical" evidence="6">
    <location>
        <begin position="94"/>
        <end position="113"/>
    </location>
</feature>
<dbReference type="PANTHER" id="PTHR30341">
    <property type="entry name" value="SODIUM ION/PROTON ANTIPORTER NHAA-RELATED"/>
    <property type="match status" value="1"/>
</dbReference>
<proteinExistence type="inferred from homology"/>
<evidence type="ECO:0000256" key="2">
    <source>
        <dbReference type="ARBA" id="ARBA00022475"/>
    </source>
</evidence>
<dbReference type="EMBL" id="JBHUIP010000006">
    <property type="protein sequence ID" value="MFD2262908.1"/>
    <property type="molecule type" value="Genomic_DNA"/>
</dbReference>
<evidence type="ECO:0000256" key="3">
    <source>
        <dbReference type="ARBA" id="ARBA00022692"/>
    </source>
</evidence>
<sequence>MKRFFKSEVAGGVFLLMASILALVASNSGMADLYGHFLSVPFAIRLGDAGLEKPLLLWINDGLMAVFFFLVGLEIKREALFGRLASFQKLALPLAAAVGGMAVPGLIYAAINWGDPAALNGWAIPTATDIAFAMGVLAVLGKRVPTGVRIFLLALAIIDDLGAILVIAFFYTSDLSTVALGLAGAALVFLVLLNRLGVRTFTPYLLVGLFLWVCVLKSGVHATLAGVAVAMAIPSRNKEGKIEGGMLTQIEHSLQPYVAFGVLPIFAFANAGVSFSGMSFASLFQPVTLGILLGLVVGKPIGVFIGAYLAVKVRLAALPEATDWKQILAAGMMAGIGFTMSLFIGGLALQGAEAQAWIRLGVLSASVIAAIAGGGMLAVLARKTP</sequence>
<keyword evidence="6" id="KW-0739">Sodium transport</keyword>
<keyword evidence="6" id="KW-0915">Sodium</keyword>
<gene>
    <name evidence="6 7" type="primary">nhaA</name>
    <name evidence="7" type="ORF">ACFSM5_08415</name>
</gene>
<evidence type="ECO:0000256" key="4">
    <source>
        <dbReference type="ARBA" id="ARBA00022989"/>
    </source>
</evidence>
<comment type="catalytic activity">
    <reaction evidence="6">
        <text>Na(+)(in) + 2 H(+)(out) = Na(+)(out) + 2 H(+)(in)</text>
        <dbReference type="Rhea" id="RHEA:29251"/>
        <dbReference type="ChEBI" id="CHEBI:15378"/>
        <dbReference type="ChEBI" id="CHEBI:29101"/>
    </reaction>
</comment>
<feature type="transmembrane region" description="Helical" evidence="6">
    <location>
        <begin position="55"/>
        <end position="73"/>
    </location>
</feature>
<dbReference type="NCBIfam" id="NF007112">
    <property type="entry name" value="PRK09561.1"/>
    <property type="match status" value="1"/>
</dbReference>